<dbReference type="GO" id="GO:0005886">
    <property type="term" value="C:plasma membrane"/>
    <property type="evidence" value="ECO:0007669"/>
    <property type="project" value="UniProtKB-SubCell"/>
</dbReference>
<accession>A0A1I5IGA0</accession>
<feature type="binding site" evidence="10">
    <location>
        <position position="73"/>
    </location>
    <ligand>
        <name>Na(+)</name>
        <dbReference type="ChEBI" id="CHEBI:29101"/>
        <note>structural</note>
    </ligand>
</feature>
<dbReference type="InterPro" id="IPR003691">
    <property type="entry name" value="FluC"/>
</dbReference>
<dbReference type="PANTHER" id="PTHR28259">
    <property type="entry name" value="FLUORIDE EXPORT PROTEIN 1-RELATED"/>
    <property type="match status" value="1"/>
</dbReference>
<protein>
    <recommendedName>
        <fullName evidence="10">Fluoride-specific ion channel FluC</fullName>
    </recommendedName>
</protein>
<dbReference type="GO" id="GO:0062054">
    <property type="term" value="F:fluoride channel activity"/>
    <property type="evidence" value="ECO:0007669"/>
    <property type="project" value="UniProtKB-UniRule"/>
</dbReference>
<gene>
    <name evidence="10" type="primary">fluC</name>
    <name evidence="10" type="synonym">crcB</name>
    <name evidence="11" type="ORF">SAMN05216207_11008</name>
</gene>
<dbReference type="GO" id="GO:0046872">
    <property type="term" value="F:metal ion binding"/>
    <property type="evidence" value="ECO:0007669"/>
    <property type="project" value="UniProtKB-KW"/>
</dbReference>
<organism evidence="11 12">
    <name type="scientific">Pseudonocardia ammonioxydans</name>
    <dbReference type="NCBI Taxonomy" id="260086"/>
    <lineage>
        <taxon>Bacteria</taxon>
        <taxon>Bacillati</taxon>
        <taxon>Actinomycetota</taxon>
        <taxon>Actinomycetes</taxon>
        <taxon>Pseudonocardiales</taxon>
        <taxon>Pseudonocardiaceae</taxon>
        <taxon>Pseudonocardia</taxon>
    </lineage>
</organism>
<evidence type="ECO:0000256" key="8">
    <source>
        <dbReference type="ARBA" id="ARBA00035585"/>
    </source>
</evidence>
<keyword evidence="10" id="KW-0813">Transport</keyword>
<evidence type="ECO:0000313" key="12">
    <source>
        <dbReference type="Proteomes" id="UP000199614"/>
    </source>
</evidence>
<evidence type="ECO:0000256" key="3">
    <source>
        <dbReference type="ARBA" id="ARBA00022692"/>
    </source>
</evidence>
<evidence type="ECO:0000256" key="7">
    <source>
        <dbReference type="ARBA" id="ARBA00035120"/>
    </source>
</evidence>
<feature type="transmembrane region" description="Helical" evidence="10">
    <location>
        <begin position="101"/>
        <end position="123"/>
    </location>
</feature>
<reference evidence="11 12" key="1">
    <citation type="submission" date="2016-10" db="EMBL/GenBank/DDBJ databases">
        <authorList>
            <person name="de Groot N.N."/>
        </authorList>
    </citation>
    <scope>NUCLEOTIDE SEQUENCE [LARGE SCALE GENOMIC DNA]</scope>
    <source>
        <strain evidence="11 12">CGMCC 4.1877</strain>
    </source>
</reference>
<evidence type="ECO:0000313" key="11">
    <source>
        <dbReference type="EMBL" id="SFO59419.1"/>
    </source>
</evidence>
<evidence type="ECO:0000256" key="9">
    <source>
        <dbReference type="ARBA" id="ARBA00049940"/>
    </source>
</evidence>
<keyword evidence="10" id="KW-0915">Sodium</keyword>
<dbReference type="HAMAP" id="MF_00454">
    <property type="entry name" value="FluC"/>
    <property type="match status" value="1"/>
</dbReference>
<feature type="transmembrane region" description="Helical" evidence="10">
    <location>
        <begin position="37"/>
        <end position="55"/>
    </location>
</feature>
<dbReference type="RefSeq" id="WP_093357286.1">
    <property type="nucleotide sequence ID" value="NZ_FOUY01000100.1"/>
</dbReference>
<evidence type="ECO:0000256" key="5">
    <source>
        <dbReference type="ARBA" id="ARBA00023136"/>
    </source>
</evidence>
<feature type="binding site" evidence="10">
    <location>
        <position position="76"/>
    </location>
    <ligand>
        <name>Na(+)</name>
        <dbReference type="ChEBI" id="CHEBI:29101"/>
        <note>structural</note>
    </ligand>
</feature>
<dbReference type="Pfam" id="PF02537">
    <property type="entry name" value="CRCB"/>
    <property type="match status" value="1"/>
</dbReference>
<dbReference type="NCBIfam" id="TIGR00494">
    <property type="entry name" value="crcB"/>
    <property type="match status" value="1"/>
</dbReference>
<keyword evidence="2 10" id="KW-1003">Cell membrane</keyword>
<dbReference type="STRING" id="260086.SAMN05216207_11008"/>
<dbReference type="EMBL" id="FOUY01000100">
    <property type="protein sequence ID" value="SFO59419.1"/>
    <property type="molecule type" value="Genomic_DNA"/>
</dbReference>
<keyword evidence="10" id="KW-0479">Metal-binding</keyword>
<evidence type="ECO:0000256" key="10">
    <source>
        <dbReference type="HAMAP-Rule" id="MF_00454"/>
    </source>
</evidence>
<feature type="transmembrane region" description="Helical" evidence="10">
    <location>
        <begin position="62"/>
        <end position="81"/>
    </location>
</feature>
<keyword evidence="4 10" id="KW-1133">Transmembrane helix</keyword>
<keyword evidence="10" id="KW-0406">Ion transport</keyword>
<dbReference type="AlphaFoldDB" id="A0A1I5IGA0"/>
<evidence type="ECO:0000256" key="2">
    <source>
        <dbReference type="ARBA" id="ARBA00022475"/>
    </source>
</evidence>
<comment type="similarity">
    <text evidence="7 10">Belongs to the fluoride channel Fluc/FEX (TC 1.A.43) family.</text>
</comment>
<dbReference type="GO" id="GO:0140114">
    <property type="term" value="P:cellular detoxification of fluoride"/>
    <property type="evidence" value="ECO:0007669"/>
    <property type="project" value="UniProtKB-UniRule"/>
</dbReference>
<comment type="activity regulation">
    <text evidence="10">Na(+) is not transported, but it plays an essential structural role and its presence is essential for fluoride channel function.</text>
</comment>
<evidence type="ECO:0000256" key="6">
    <source>
        <dbReference type="ARBA" id="ARBA00023303"/>
    </source>
</evidence>
<keyword evidence="12" id="KW-1185">Reference proteome</keyword>
<dbReference type="OrthoDB" id="5148600at2"/>
<keyword evidence="6 10" id="KW-0407">Ion channel</keyword>
<sequence>MSAVWVVLGAAVGAPLRYLLDQAVQARHRSLFPWGTFTVNVVGCAVLGLLAGLALTGHTAGWVPELVGTGFCGALSTYSTFGYETRALAANEARTLAVLNAAGSVLAGFGAAATGLLLGLALAQL</sequence>
<evidence type="ECO:0000256" key="4">
    <source>
        <dbReference type="ARBA" id="ARBA00022989"/>
    </source>
</evidence>
<keyword evidence="3 10" id="KW-0812">Transmembrane</keyword>
<keyword evidence="5 10" id="KW-0472">Membrane</keyword>
<comment type="subcellular location">
    <subcellularLocation>
        <location evidence="1 10">Cell membrane</location>
        <topology evidence="1 10">Multi-pass membrane protein</topology>
    </subcellularLocation>
</comment>
<proteinExistence type="inferred from homology"/>
<dbReference type="Proteomes" id="UP000199614">
    <property type="component" value="Unassembled WGS sequence"/>
</dbReference>
<comment type="catalytic activity">
    <reaction evidence="8">
        <text>fluoride(in) = fluoride(out)</text>
        <dbReference type="Rhea" id="RHEA:76159"/>
        <dbReference type="ChEBI" id="CHEBI:17051"/>
    </reaction>
    <physiologicalReaction direction="left-to-right" evidence="8">
        <dbReference type="Rhea" id="RHEA:76160"/>
    </physiologicalReaction>
</comment>
<comment type="function">
    <text evidence="9 10">Fluoride-specific ion channel. Important for reducing fluoride concentration in the cell, thus reducing its toxicity.</text>
</comment>
<evidence type="ECO:0000256" key="1">
    <source>
        <dbReference type="ARBA" id="ARBA00004651"/>
    </source>
</evidence>
<dbReference type="PANTHER" id="PTHR28259:SF1">
    <property type="entry name" value="FLUORIDE EXPORT PROTEIN 1-RELATED"/>
    <property type="match status" value="1"/>
</dbReference>
<name>A0A1I5IGA0_PSUAM</name>